<reference evidence="1" key="1">
    <citation type="submission" date="2023-10" db="EMBL/GenBank/DDBJ databases">
        <title>Genome assembly of Pristionchus species.</title>
        <authorList>
            <person name="Yoshida K."/>
            <person name="Sommer R.J."/>
        </authorList>
    </citation>
    <scope>NUCLEOTIDE SEQUENCE</scope>
    <source>
        <strain evidence="1">RS0144</strain>
    </source>
</reference>
<dbReference type="EMBL" id="BTSX01000001">
    <property type="protein sequence ID" value="GMS78630.1"/>
    <property type="molecule type" value="Genomic_DNA"/>
</dbReference>
<proteinExistence type="predicted"/>
<feature type="non-terminal residue" evidence="1">
    <location>
        <position position="1"/>
    </location>
</feature>
<comment type="caution">
    <text evidence="1">The sequence shown here is derived from an EMBL/GenBank/DDBJ whole genome shotgun (WGS) entry which is preliminary data.</text>
</comment>
<evidence type="ECO:0000313" key="1">
    <source>
        <dbReference type="EMBL" id="GMS78630.1"/>
    </source>
</evidence>
<organism evidence="1 2">
    <name type="scientific">Pristionchus entomophagus</name>
    <dbReference type="NCBI Taxonomy" id="358040"/>
    <lineage>
        <taxon>Eukaryota</taxon>
        <taxon>Metazoa</taxon>
        <taxon>Ecdysozoa</taxon>
        <taxon>Nematoda</taxon>
        <taxon>Chromadorea</taxon>
        <taxon>Rhabditida</taxon>
        <taxon>Rhabditina</taxon>
        <taxon>Diplogasteromorpha</taxon>
        <taxon>Diplogasteroidea</taxon>
        <taxon>Neodiplogasteridae</taxon>
        <taxon>Pristionchus</taxon>
    </lineage>
</organism>
<dbReference type="PANTHER" id="PTHR21525:SF9">
    <property type="entry name" value="CHANNEL_COLICIN DOMAIN-CONTAINING PROTEIN"/>
    <property type="match status" value="1"/>
</dbReference>
<protein>
    <submittedName>
        <fullName evidence="1">Uncharacterized protein</fullName>
    </submittedName>
</protein>
<dbReference type="PANTHER" id="PTHR21525">
    <property type="entry name" value="MOTILE SPERM PROTEIN"/>
    <property type="match status" value="1"/>
</dbReference>
<dbReference type="Proteomes" id="UP001432027">
    <property type="component" value="Unassembled WGS sequence"/>
</dbReference>
<keyword evidence="2" id="KW-1185">Reference proteome</keyword>
<accession>A0AAV5SEN2</accession>
<gene>
    <name evidence="1" type="ORF">PENTCL1PPCAC_805</name>
</gene>
<evidence type="ECO:0000313" key="2">
    <source>
        <dbReference type="Proteomes" id="UP001432027"/>
    </source>
</evidence>
<sequence length="125" mass="13328">DYIRSWDLGSSLVFEPQHGVSDFGIDFWKACVAVTLADDAYEMSVAIIKDYRNETILNTVHETARVVGSWAPVIPCAKFGANFASSVSDKGALVGAIAGGVIGSYCGELVACKLAQTYIPAPKPR</sequence>
<name>A0AAV5SEN2_9BILA</name>
<dbReference type="AlphaFoldDB" id="A0AAV5SEN2"/>